<gene>
    <name evidence="1" type="ORF">CC78DRAFT_531917</name>
</gene>
<comment type="caution">
    <text evidence="1">The sequence shown here is derived from an EMBL/GenBank/DDBJ whole genome shotgun (WGS) entry which is preliminary data.</text>
</comment>
<dbReference type="AlphaFoldDB" id="A0A9P4KDV6"/>
<evidence type="ECO:0000313" key="1">
    <source>
        <dbReference type="EMBL" id="KAF2266057.1"/>
    </source>
</evidence>
<evidence type="ECO:0000313" key="2">
    <source>
        <dbReference type="Proteomes" id="UP000800093"/>
    </source>
</evidence>
<protein>
    <submittedName>
        <fullName evidence="1">Uncharacterized protein</fullName>
    </submittedName>
</protein>
<keyword evidence="2" id="KW-1185">Reference proteome</keyword>
<proteinExistence type="predicted"/>
<accession>A0A9P4KDV6</accession>
<name>A0A9P4KDV6_9PLEO</name>
<organism evidence="1 2">
    <name type="scientific">Lojkania enalia</name>
    <dbReference type="NCBI Taxonomy" id="147567"/>
    <lineage>
        <taxon>Eukaryota</taxon>
        <taxon>Fungi</taxon>
        <taxon>Dikarya</taxon>
        <taxon>Ascomycota</taxon>
        <taxon>Pezizomycotina</taxon>
        <taxon>Dothideomycetes</taxon>
        <taxon>Pleosporomycetidae</taxon>
        <taxon>Pleosporales</taxon>
        <taxon>Pleosporales incertae sedis</taxon>
        <taxon>Lojkania</taxon>
    </lineage>
</organism>
<dbReference type="Proteomes" id="UP000800093">
    <property type="component" value="Unassembled WGS sequence"/>
</dbReference>
<dbReference type="OrthoDB" id="3682925at2759"/>
<sequence length="107" mass="11964">MGNMITVQLSSTANANEELHLVALPRICHQIYIETALMLYPLNTFSFPLVYLPITHTPPIDPLTGHSATIRHPGPQDGQFVRDIVPAPEIHSHIPEPKDYDCGWVNQ</sequence>
<reference evidence="2" key="1">
    <citation type="journal article" date="2020" name="Stud. Mycol.">
        <title>101 Dothideomycetes genomes: A test case for predicting lifestyles and emergence of pathogens.</title>
        <authorList>
            <person name="Haridas S."/>
            <person name="Albert R."/>
            <person name="Binder M."/>
            <person name="Bloem J."/>
            <person name="LaButti K."/>
            <person name="Salamov A."/>
            <person name="Andreopoulos B."/>
            <person name="Baker S."/>
            <person name="Barry K."/>
            <person name="Bills G."/>
            <person name="Bluhm B."/>
            <person name="Cannon C."/>
            <person name="Castanera R."/>
            <person name="Culley D."/>
            <person name="Daum C."/>
            <person name="Ezra D."/>
            <person name="Gonzalez J."/>
            <person name="Henrissat B."/>
            <person name="Kuo A."/>
            <person name="Liang C."/>
            <person name="Lipzen A."/>
            <person name="Lutzoni F."/>
            <person name="Magnuson J."/>
            <person name="Mondo S."/>
            <person name="Nolan M."/>
            <person name="Ohm R."/>
            <person name="Pangilinan J."/>
            <person name="Park H.-J."/>
            <person name="Ramirez L."/>
            <person name="Alfaro M."/>
            <person name="Sun H."/>
            <person name="Tritt A."/>
            <person name="Yoshinaga Y."/>
            <person name="Zwiers L.-H."/>
            <person name="Turgeon B."/>
            <person name="Goodwin S."/>
            <person name="Spatafora J."/>
            <person name="Crous P."/>
            <person name="Grigoriev I."/>
        </authorList>
    </citation>
    <scope>NUCLEOTIDE SEQUENCE [LARGE SCALE GENOMIC DNA]</scope>
    <source>
        <strain evidence="2">CBS 304.66</strain>
    </source>
</reference>
<dbReference type="EMBL" id="ML986601">
    <property type="protein sequence ID" value="KAF2266057.1"/>
    <property type="molecule type" value="Genomic_DNA"/>
</dbReference>